<feature type="compositionally biased region" description="Polar residues" evidence="1">
    <location>
        <begin position="127"/>
        <end position="136"/>
    </location>
</feature>
<dbReference type="AlphaFoldDB" id="A0A9P7SUJ7"/>
<feature type="compositionally biased region" description="Basic and acidic residues" evidence="1">
    <location>
        <begin position="107"/>
        <end position="121"/>
    </location>
</feature>
<protein>
    <submittedName>
        <fullName evidence="2">Uncharacterized protein</fullName>
    </submittedName>
</protein>
<feature type="compositionally biased region" description="Acidic residues" evidence="1">
    <location>
        <begin position="226"/>
        <end position="235"/>
    </location>
</feature>
<feature type="compositionally biased region" description="Polar residues" evidence="1">
    <location>
        <begin position="312"/>
        <end position="322"/>
    </location>
</feature>
<gene>
    <name evidence="2" type="ORF">E4U43_004673</name>
</gene>
<feature type="compositionally biased region" description="Acidic residues" evidence="1">
    <location>
        <begin position="283"/>
        <end position="293"/>
    </location>
</feature>
<feature type="compositionally biased region" description="Polar residues" evidence="1">
    <location>
        <begin position="258"/>
        <end position="273"/>
    </location>
</feature>
<feature type="compositionally biased region" description="Low complexity" evidence="1">
    <location>
        <begin position="201"/>
        <end position="211"/>
    </location>
</feature>
<keyword evidence="3" id="KW-1185">Reference proteome</keyword>
<evidence type="ECO:0000313" key="3">
    <source>
        <dbReference type="Proteomes" id="UP000748025"/>
    </source>
</evidence>
<feature type="compositionally biased region" description="Acidic residues" evidence="1">
    <location>
        <begin position="382"/>
        <end position="403"/>
    </location>
</feature>
<feature type="compositionally biased region" description="Low complexity" evidence="1">
    <location>
        <begin position="240"/>
        <end position="253"/>
    </location>
</feature>
<dbReference type="EMBL" id="SRPW01003046">
    <property type="protein sequence ID" value="KAG5988668.1"/>
    <property type="molecule type" value="Genomic_DNA"/>
</dbReference>
<comment type="caution">
    <text evidence="2">The sequence shown here is derived from an EMBL/GenBank/DDBJ whole genome shotgun (WGS) entry which is preliminary data.</text>
</comment>
<evidence type="ECO:0000313" key="2">
    <source>
        <dbReference type="EMBL" id="KAG5988668.1"/>
    </source>
</evidence>
<organism evidence="2 3">
    <name type="scientific">Claviceps pusilla</name>
    <dbReference type="NCBI Taxonomy" id="123648"/>
    <lineage>
        <taxon>Eukaryota</taxon>
        <taxon>Fungi</taxon>
        <taxon>Dikarya</taxon>
        <taxon>Ascomycota</taxon>
        <taxon>Pezizomycotina</taxon>
        <taxon>Sordariomycetes</taxon>
        <taxon>Hypocreomycetidae</taxon>
        <taxon>Hypocreales</taxon>
        <taxon>Clavicipitaceae</taxon>
        <taxon>Claviceps</taxon>
    </lineage>
</organism>
<name>A0A9P7SUJ7_9HYPO</name>
<sequence length="529" mass="56723">MKFLSSFSPGLVSIDLPTSIVQALTGHCPRSVHHPANSFLVLSAAAAAAAAATAACRQTNTTTNMLTEDTDRGAHQEPYADQAPVPSSEQDPSVSFVINASLKSADDTRSSISSDKSDSKPPRSAMRRSSSISKFPQSPRRVRFDFMGEEVLPTSSPQRTAFIAARISSPEPADVEASFTSNLATDPGEDEEEPPPRKVSSSDALRALSRAPLDEDGTVWTVVNSDSEDSATDEVDLTKPDTSPSTSAAPTSPGLEGGTNTIGAWTSAETTISDIMAHSSEKPEDDTTDDEDILSMAKRRAPSSCASRASTLPASSPSQEKVATSAAGGENTGLSNSKRAHLARDETIPFAGSVSDEKEEDMFHFEEDGLESIRSASKYLPEEQEEEEEEEEESDEDHSDDETNIQEASIPVSLYATSPAISIPKPRGTVEEASPEPSISSIINYHSDNIGSYKGRPLMMSILRKPEILNEIRSSVPIKPVVGNVHDQSPTDHLPMDVSAATSFKQRLIIENMMEAAKKRMKNSGLQQP</sequence>
<feature type="region of interest" description="Disordered" evidence="1">
    <location>
        <begin position="107"/>
        <end position="141"/>
    </location>
</feature>
<proteinExistence type="predicted"/>
<reference evidence="2" key="1">
    <citation type="journal article" date="2020" name="bioRxiv">
        <title>Whole genome comparisons of ergot fungi reveals the divergence and evolution of species within the genus Claviceps are the result of varying mechanisms driving genome evolution and host range expansion.</title>
        <authorList>
            <person name="Wyka S.A."/>
            <person name="Mondo S.J."/>
            <person name="Liu M."/>
            <person name="Dettman J."/>
            <person name="Nalam V."/>
            <person name="Broders K.D."/>
        </authorList>
    </citation>
    <scope>NUCLEOTIDE SEQUENCE</scope>
    <source>
        <strain evidence="2">CCC 602</strain>
    </source>
</reference>
<feature type="region of interest" description="Disordered" evidence="1">
    <location>
        <begin position="169"/>
        <end position="403"/>
    </location>
</feature>
<dbReference type="Proteomes" id="UP000748025">
    <property type="component" value="Unassembled WGS sequence"/>
</dbReference>
<accession>A0A9P7SUJ7</accession>
<dbReference type="OrthoDB" id="5418627at2759"/>
<evidence type="ECO:0000256" key="1">
    <source>
        <dbReference type="SAM" id="MobiDB-lite"/>
    </source>
</evidence>